<dbReference type="InterPro" id="IPR032675">
    <property type="entry name" value="LRR_dom_sf"/>
</dbReference>
<evidence type="ECO:0000313" key="1">
    <source>
        <dbReference type="EMBL" id="KAJ3491502.1"/>
    </source>
</evidence>
<reference evidence="1" key="1">
    <citation type="submission" date="2022-07" db="EMBL/GenBank/DDBJ databases">
        <title>Genome Sequence of Physisporinus lineatus.</title>
        <authorList>
            <person name="Buettner E."/>
        </authorList>
    </citation>
    <scope>NUCLEOTIDE SEQUENCE</scope>
    <source>
        <strain evidence="1">VT162</strain>
    </source>
</reference>
<dbReference type="AlphaFoldDB" id="A0AAD5VHJ5"/>
<evidence type="ECO:0000313" key="2">
    <source>
        <dbReference type="Proteomes" id="UP001212997"/>
    </source>
</evidence>
<protein>
    <recommendedName>
        <fullName evidence="3">F-box domain-containing protein</fullName>
    </recommendedName>
</protein>
<dbReference type="SUPFAM" id="SSF52047">
    <property type="entry name" value="RNI-like"/>
    <property type="match status" value="1"/>
</dbReference>
<sequence length="365" mass="41680">MVGKSWNSAVTTFLYMRPVIKTQKQLRCLCRSLQASPRLPSLVLALIIVAPSEQVPPRNIFRLKVRSWLSTFRETHPQEAVRTILKLCSSHQLESMMLSTSASLPNTSTAPIVIFSQILGEGWPLRKLVIDSNAFIDHTLFGRMDLPQLEILHLRSLVLNRFTTFPHLPRVSVVQVVKCYISYQAPLFFDEQRLPNLRSLGFYQCEFKYCKYLTYLITLENLERLCIVEYNSESPILWAGSSGQLAKVPHLTIGTKYPFSPVFAHSFRFPRSLRTLTVLGVSPGEEWPIDDFIRCLTSQFEQGRFQLLEMLYVVGEIGCDANLEPLRSFCEQRGVQTELQGQDVEGWINQHLDTNVPSRGIVPLC</sequence>
<organism evidence="1 2">
    <name type="scientific">Meripilus lineatus</name>
    <dbReference type="NCBI Taxonomy" id="2056292"/>
    <lineage>
        <taxon>Eukaryota</taxon>
        <taxon>Fungi</taxon>
        <taxon>Dikarya</taxon>
        <taxon>Basidiomycota</taxon>
        <taxon>Agaricomycotina</taxon>
        <taxon>Agaricomycetes</taxon>
        <taxon>Polyporales</taxon>
        <taxon>Meripilaceae</taxon>
        <taxon>Meripilus</taxon>
    </lineage>
</organism>
<comment type="caution">
    <text evidence="1">The sequence shown here is derived from an EMBL/GenBank/DDBJ whole genome shotgun (WGS) entry which is preliminary data.</text>
</comment>
<dbReference type="Proteomes" id="UP001212997">
    <property type="component" value="Unassembled WGS sequence"/>
</dbReference>
<proteinExistence type="predicted"/>
<evidence type="ECO:0008006" key="3">
    <source>
        <dbReference type="Google" id="ProtNLM"/>
    </source>
</evidence>
<gene>
    <name evidence="1" type="ORF">NLI96_g643</name>
</gene>
<dbReference type="Gene3D" id="3.80.10.10">
    <property type="entry name" value="Ribonuclease Inhibitor"/>
    <property type="match status" value="1"/>
</dbReference>
<name>A0AAD5VHJ5_9APHY</name>
<accession>A0AAD5VHJ5</accession>
<keyword evidence="2" id="KW-1185">Reference proteome</keyword>
<dbReference type="EMBL" id="JANAWD010000011">
    <property type="protein sequence ID" value="KAJ3491502.1"/>
    <property type="molecule type" value="Genomic_DNA"/>
</dbReference>